<organism evidence="2 3">
    <name type="scientific">Actinocorallia libanotica</name>
    <dbReference type="NCBI Taxonomy" id="46162"/>
    <lineage>
        <taxon>Bacteria</taxon>
        <taxon>Bacillati</taxon>
        <taxon>Actinomycetota</taxon>
        <taxon>Actinomycetes</taxon>
        <taxon>Streptosporangiales</taxon>
        <taxon>Thermomonosporaceae</taxon>
        <taxon>Actinocorallia</taxon>
    </lineage>
</organism>
<dbReference type="Proteomes" id="UP001500665">
    <property type="component" value="Unassembled WGS sequence"/>
</dbReference>
<feature type="transmembrane region" description="Helical" evidence="1">
    <location>
        <begin position="68"/>
        <end position="87"/>
    </location>
</feature>
<dbReference type="EMBL" id="BAAAHH010000017">
    <property type="protein sequence ID" value="GAA0956418.1"/>
    <property type="molecule type" value="Genomic_DNA"/>
</dbReference>
<comment type="caution">
    <text evidence="2">The sequence shown here is derived from an EMBL/GenBank/DDBJ whole genome shotgun (WGS) entry which is preliminary data.</text>
</comment>
<gene>
    <name evidence="2" type="ORF">GCM10009550_42410</name>
</gene>
<dbReference type="RefSeq" id="WP_344242619.1">
    <property type="nucleotide sequence ID" value="NZ_BAAAHH010000017.1"/>
</dbReference>
<evidence type="ECO:0000313" key="3">
    <source>
        <dbReference type="Proteomes" id="UP001500665"/>
    </source>
</evidence>
<name>A0ABN1RFT9_9ACTN</name>
<evidence type="ECO:0000256" key="1">
    <source>
        <dbReference type="SAM" id="Phobius"/>
    </source>
</evidence>
<keyword evidence="1" id="KW-0812">Transmembrane</keyword>
<reference evidence="2 3" key="1">
    <citation type="journal article" date="2019" name="Int. J. Syst. Evol. Microbiol.">
        <title>The Global Catalogue of Microorganisms (GCM) 10K type strain sequencing project: providing services to taxonomists for standard genome sequencing and annotation.</title>
        <authorList>
            <consortium name="The Broad Institute Genomics Platform"/>
            <consortium name="The Broad Institute Genome Sequencing Center for Infectious Disease"/>
            <person name="Wu L."/>
            <person name="Ma J."/>
        </authorList>
    </citation>
    <scope>NUCLEOTIDE SEQUENCE [LARGE SCALE GENOMIC DNA]</scope>
    <source>
        <strain evidence="2 3">JCM 10696</strain>
    </source>
</reference>
<protein>
    <recommendedName>
        <fullName evidence="4">Integral membrane protein</fullName>
    </recommendedName>
</protein>
<evidence type="ECO:0000313" key="2">
    <source>
        <dbReference type="EMBL" id="GAA0956418.1"/>
    </source>
</evidence>
<accession>A0ABN1RFT9</accession>
<feature type="transmembrane region" description="Helical" evidence="1">
    <location>
        <begin position="35"/>
        <end position="56"/>
    </location>
</feature>
<proteinExistence type="predicted"/>
<keyword evidence="1" id="KW-0472">Membrane</keyword>
<sequence length="121" mass="12193">MVGWLAGTMIALSLAAAVWFLVLSARDKPIQAVHLLAMAVLEVGLLAQVVTAAVLLAGGDGPPGKGTFIGYLAGSLVVLPVGAFLGAGERSKWGSVAAGVACLTVPVVILRMQDLWSGVGV</sequence>
<feature type="transmembrane region" description="Helical" evidence="1">
    <location>
        <begin position="93"/>
        <end position="110"/>
    </location>
</feature>
<evidence type="ECO:0008006" key="4">
    <source>
        <dbReference type="Google" id="ProtNLM"/>
    </source>
</evidence>
<keyword evidence="1" id="KW-1133">Transmembrane helix</keyword>
<keyword evidence="3" id="KW-1185">Reference proteome</keyword>